<sequence length="72" mass="7327">MALGMTAVNLFAYVRCRVSGTFGGGATPSNILAGFQAKMARQMVSDWISSVTQSVSSKPAGSLSSGPATIEA</sequence>
<dbReference type="AlphaFoldDB" id="A0A183AAK4"/>
<protein>
    <submittedName>
        <fullName evidence="1 3">Uncharacterized protein</fullName>
    </submittedName>
</protein>
<evidence type="ECO:0000313" key="1">
    <source>
        <dbReference type="EMBL" id="VDP71244.1"/>
    </source>
</evidence>
<reference evidence="3" key="1">
    <citation type="submission" date="2016-06" db="UniProtKB">
        <authorList>
            <consortium name="WormBaseParasite"/>
        </authorList>
    </citation>
    <scope>IDENTIFICATION</scope>
</reference>
<dbReference type="Proteomes" id="UP000272942">
    <property type="component" value="Unassembled WGS sequence"/>
</dbReference>
<reference evidence="1 2" key="2">
    <citation type="submission" date="2018-11" db="EMBL/GenBank/DDBJ databases">
        <authorList>
            <consortium name="Pathogen Informatics"/>
        </authorList>
    </citation>
    <scope>NUCLEOTIDE SEQUENCE [LARGE SCALE GENOMIC DNA]</scope>
    <source>
        <strain evidence="1 2">Egypt</strain>
    </source>
</reference>
<accession>A0A183AAK4</accession>
<dbReference type="EMBL" id="UZAN01040877">
    <property type="protein sequence ID" value="VDP71244.1"/>
    <property type="molecule type" value="Genomic_DNA"/>
</dbReference>
<gene>
    <name evidence="1" type="ORF">ECPE_LOCUS3989</name>
</gene>
<evidence type="ECO:0000313" key="3">
    <source>
        <dbReference type="WBParaSite" id="ECPE_0000399601-mRNA-1"/>
    </source>
</evidence>
<proteinExistence type="predicted"/>
<evidence type="ECO:0000313" key="2">
    <source>
        <dbReference type="Proteomes" id="UP000272942"/>
    </source>
</evidence>
<keyword evidence="2" id="KW-1185">Reference proteome</keyword>
<organism evidence="3">
    <name type="scientific">Echinostoma caproni</name>
    <dbReference type="NCBI Taxonomy" id="27848"/>
    <lineage>
        <taxon>Eukaryota</taxon>
        <taxon>Metazoa</taxon>
        <taxon>Spiralia</taxon>
        <taxon>Lophotrochozoa</taxon>
        <taxon>Platyhelminthes</taxon>
        <taxon>Trematoda</taxon>
        <taxon>Digenea</taxon>
        <taxon>Plagiorchiida</taxon>
        <taxon>Echinostomata</taxon>
        <taxon>Echinostomatoidea</taxon>
        <taxon>Echinostomatidae</taxon>
        <taxon>Echinostoma</taxon>
    </lineage>
</organism>
<dbReference type="WBParaSite" id="ECPE_0000399601-mRNA-1">
    <property type="protein sequence ID" value="ECPE_0000399601-mRNA-1"/>
    <property type="gene ID" value="ECPE_0000399601"/>
</dbReference>
<name>A0A183AAK4_9TREM</name>
<dbReference type="OrthoDB" id="2151161at2759"/>